<gene>
    <name evidence="1" type="ORF">MIN45_P1362</name>
</gene>
<evidence type="ECO:0000313" key="2">
    <source>
        <dbReference type="Proteomes" id="UP001321450"/>
    </source>
</evidence>
<dbReference type="EMBL" id="AP024718">
    <property type="protein sequence ID" value="BCX88992.1"/>
    <property type="molecule type" value="Genomic_DNA"/>
</dbReference>
<dbReference type="RefSeq" id="WP_286291237.1">
    <property type="nucleotide sequence ID" value="NZ_AP024718.1"/>
</dbReference>
<accession>A0AAU9C631</accession>
<reference evidence="2" key="1">
    <citation type="journal article" date="2024" name="Int. J. Syst. Evol. Microbiol.">
        <title>Methylomarinovum tepidoasis sp. nov., a moderately thermophilic methanotroph of the family Methylothermaceae isolated from a deep-sea hydrothermal field.</title>
        <authorList>
            <person name="Hirayama H."/>
            <person name="Takaki Y."/>
            <person name="Abe M."/>
            <person name="Miyazaki M."/>
            <person name="Uematsu K."/>
            <person name="Matsui Y."/>
            <person name="Takai K."/>
        </authorList>
    </citation>
    <scope>NUCLEOTIDE SEQUENCE [LARGE SCALE GENOMIC DNA]</scope>
    <source>
        <strain evidence="2">IN45</strain>
    </source>
</reference>
<proteinExistence type="predicted"/>
<dbReference type="KEGG" id="meiy:MIN45_P1362"/>
<keyword evidence="2" id="KW-1185">Reference proteome</keyword>
<dbReference type="AlphaFoldDB" id="A0AAU9C631"/>
<dbReference type="InterPro" id="IPR058059">
    <property type="entry name" value="PA3496-like"/>
</dbReference>
<protein>
    <submittedName>
        <fullName evidence="1">Uncharacterized protein</fullName>
    </submittedName>
</protein>
<organism evidence="1 2">
    <name type="scientific">Methylomarinovum tepidoasis</name>
    <dbReference type="NCBI Taxonomy" id="2840183"/>
    <lineage>
        <taxon>Bacteria</taxon>
        <taxon>Pseudomonadati</taxon>
        <taxon>Pseudomonadota</taxon>
        <taxon>Gammaproteobacteria</taxon>
        <taxon>Methylococcales</taxon>
        <taxon>Methylothermaceae</taxon>
        <taxon>Methylomarinovum</taxon>
    </lineage>
</organism>
<dbReference type="Proteomes" id="UP001321450">
    <property type="component" value="Chromosome"/>
</dbReference>
<evidence type="ECO:0000313" key="1">
    <source>
        <dbReference type="EMBL" id="BCX88992.1"/>
    </source>
</evidence>
<dbReference type="NCBIfam" id="NF046101">
    <property type="entry name" value="PA3496_fam"/>
    <property type="match status" value="1"/>
</dbReference>
<sequence length="61" mass="7531">MEMSERLQTDDHDNIDQEVEALFSQWREDRKKLAARRQVEQYLEMKRLREQIGDVFDLEDF</sequence>
<name>A0AAU9C631_9GAMM</name>